<dbReference type="PANTHER" id="PTHR30441">
    <property type="entry name" value="DUF748 DOMAIN-CONTAINING PROTEIN"/>
    <property type="match status" value="1"/>
</dbReference>
<feature type="region of interest" description="Disordered" evidence="1">
    <location>
        <begin position="690"/>
        <end position="725"/>
    </location>
</feature>
<organism evidence="3 4">
    <name type="scientific">Niveibacterium microcysteis</name>
    <dbReference type="NCBI Taxonomy" id="2811415"/>
    <lineage>
        <taxon>Bacteria</taxon>
        <taxon>Pseudomonadati</taxon>
        <taxon>Pseudomonadota</taxon>
        <taxon>Betaproteobacteria</taxon>
        <taxon>Rhodocyclales</taxon>
        <taxon>Rhodocyclaceae</taxon>
        <taxon>Niveibacterium</taxon>
    </lineage>
</organism>
<sequence>MITRLSKVLGFLLGALSALALVLGLYLHASWDGKVVRRDLARQVRERTARPLAMEGTPRLAFRPWPTVVIEGLALGEREAPGIPLRIGRVEAGVALLPLLRGKLELRSLRLSDLDATLVRSHDGWSLSDLNRGLRLESPWPFDVRLEQVALERARIRLRDDALGHALTFERIHLVTGSLQAGSHGRVRAEASLTEGPGAASGGLTLDLAYLLDNKGYDIESATLGFRGDAWGATSVDGDLQIRSGRGDQGSALALQGIVLQAKGRLGTGKLQLQASAERLASQNDALALQAIKATLQLVDGNARTDASFETASIAPRTPDFPGEPLRATFRSQGGQRLTSGQLNARIAYRPQHGRIELDAIDARWRSAAPGAPEGAWTATVGGSAASSLLGGRVDTRLQVRVAESAMQFQASYEQSRSVPWHFTVDADRIDTGRISKALGLEGAGAMLAPIARLHGDGQLRIAALRIGPLQGSGVSAQLQTGDGAVGFDSLALKAYGGDIAGSARYETANRSLALDSRFSGVELAALAQDLKRSWPLRGSVSGRWSVQANGPDWPAIAHSLSGEGQFTLRPAQWTGLALDDFLRAVRPALKDRGAAERRHAAREQQAFEEFGAHCRFGGGEADCSELAGRTPWARIGGGGKVLLADGRLDWLVRTAVQSQGPIPRDLIGLRGVTVPVRISGALRDPRYALDWQAAPPRPAPVRAKPVEKTPEAAPDSPATPSAAG</sequence>
<accession>A0ABX7M572</accession>
<dbReference type="InterPro" id="IPR007844">
    <property type="entry name" value="AsmA"/>
</dbReference>
<gene>
    <name evidence="3" type="ORF">JY500_20980</name>
</gene>
<dbReference type="Pfam" id="PF05170">
    <property type="entry name" value="AsmA"/>
    <property type="match status" value="2"/>
</dbReference>
<keyword evidence="4" id="KW-1185">Reference proteome</keyword>
<evidence type="ECO:0000313" key="3">
    <source>
        <dbReference type="EMBL" id="QSI76890.1"/>
    </source>
</evidence>
<name>A0ABX7M572_9RHOO</name>
<feature type="domain" description="AsmA" evidence="2">
    <location>
        <begin position="470"/>
        <end position="622"/>
    </location>
</feature>
<feature type="domain" description="AsmA" evidence="2">
    <location>
        <begin position="6"/>
        <end position="292"/>
    </location>
</feature>
<evidence type="ECO:0000256" key="1">
    <source>
        <dbReference type="SAM" id="MobiDB-lite"/>
    </source>
</evidence>
<proteinExistence type="predicted"/>
<dbReference type="PANTHER" id="PTHR30441:SF4">
    <property type="entry name" value="PROTEIN ASMA"/>
    <property type="match status" value="1"/>
</dbReference>
<evidence type="ECO:0000259" key="2">
    <source>
        <dbReference type="Pfam" id="PF05170"/>
    </source>
</evidence>
<protein>
    <submittedName>
        <fullName evidence="3">AsmA family protein</fullName>
    </submittedName>
</protein>
<dbReference type="Proteomes" id="UP000663570">
    <property type="component" value="Chromosome"/>
</dbReference>
<evidence type="ECO:0000313" key="4">
    <source>
        <dbReference type="Proteomes" id="UP000663570"/>
    </source>
</evidence>
<dbReference type="EMBL" id="CP071060">
    <property type="protein sequence ID" value="QSI76890.1"/>
    <property type="molecule type" value="Genomic_DNA"/>
</dbReference>
<dbReference type="InterPro" id="IPR052894">
    <property type="entry name" value="AsmA-related"/>
</dbReference>
<dbReference type="RefSeq" id="WP_206254480.1">
    <property type="nucleotide sequence ID" value="NZ_CP071060.1"/>
</dbReference>
<feature type="compositionally biased region" description="Low complexity" evidence="1">
    <location>
        <begin position="712"/>
        <end position="725"/>
    </location>
</feature>
<reference evidence="3 4" key="1">
    <citation type="submission" date="2021-02" db="EMBL/GenBank/DDBJ databases">
        <title>Niveibacterium changnyeongensis HC41.</title>
        <authorList>
            <person name="Kang M."/>
        </authorList>
    </citation>
    <scope>NUCLEOTIDE SEQUENCE [LARGE SCALE GENOMIC DNA]</scope>
    <source>
        <strain evidence="3 4">HC41</strain>
    </source>
</reference>